<dbReference type="Pfam" id="PF12728">
    <property type="entry name" value="HTH_17"/>
    <property type="match status" value="1"/>
</dbReference>
<accession>A0A850RHE4</accession>
<evidence type="ECO:0000259" key="1">
    <source>
        <dbReference type="Pfam" id="PF12728"/>
    </source>
</evidence>
<dbReference type="Gene3D" id="1.10.10.10">
    <property type="entry name" value="Winged helix-like DNA-binding domain superfamily/Winged helix DNA-binding domain"/>
    <property type="match status" value="1"/>
</dbReference>
<dbReference type="EMBL" id="JABZEO010000028">
    <property type="protein sequence ID" value="NVZ11606.1"/>
    <property type="molecule type" value="Genomic_DNA"/>
</dbReference>
<dbReference type="InterPro" id="IPR036388">
    <property type="entry name" value="WH-like_DNA-bd_sf"/>
</dbReference>
<name>A0A850RHE4_9GAMM</name>
<dbReference type="InterPro" id="IPR041657">
    <property type="entry name" value="HTH_17"/>
</dbReference>
<dbReference type="RefSeq" id="WP_176978298.1">
    <property type="nucleotide sequence ID" value="NZ_JABZEO010000028.1"/>
</dbReference>
<feature type="domain" description="Helix-turn-helix" evidence="1">
    <location>
        <begin position="13"/>
        <end position="62"/>
    </location>
</feature>
<protein>
    <submittedName>
        <fullName evidence="2">Helix-turn-helix domain-containing protein</fullName>
    </submittedName>
</protein>
<evidence type="ECO:0000313" key="3">
    <source>
        <dbReference type="Proteomes" id="UP000592294"/>
    </source>
</evidence>
<organism evidence="2 3">
    <name type="scientific">Allochromatium humboldtianum</name>
    <dbReference type="NCBI Taxonomy" id="504901"/>
    <lineage>
        <taxon>Bacteria</taxon>
        <taxon>Pseudomonadati</taxon>
        <taxon>Pseudomonadota</taxon>
        <taxon>Gammaproteobacteria</taxon>
        <taxon>Chromatiales</taxon>
        <taxon>Chromatiaceae</taxon>
        <taxon>Allochromatium</taxon>
    </lineage>
</organism>
<comment type="caution">
    <text evidence="2">The sequence shown here is derived from an EMBL/GenBank/DDBJ whole genome shotgun (WGS) entry which is preliminary data.</text>
</comment>
<dbReference type="Proteomes" id="UP000592294">
    <property type="component" value="Unassembled WGS sequence"/>
</dbReference>
<keyword evidence="3" id="KW-1185">Reference proteome</keyword>
<sequence>MQPSSAAPIRRRLTEREAAAELGISFRTLQQWRVRGTGPAFLKLGRAVRYDILALEDWLAKQVHTNTSG</sequence>
<reference evidence="2 3" key="1">
    <citation type="submission" date="2020-06" db="EMBL/GenBank/DDBJ databases">
        <title>Whole-genome sequence of Allochromatium humboldtianum DSM 21881, type strain.</title>
        <authorList>
            <person name="Kyndt J.A."/>
            <person name="Meyer T.E."/>
        </authorList>
    </citation>
    <scope>NUCLEOTIDE SEQUENCE [LARGE SCALE GENOMIC DNA]</scope>
    <source>
        <strain evidence="2 3">DSM 21881</strain>
    </source>
</reference>
<proteinExistence type="predicted"/>
<dbReference type="InterPro" id="IPR009061">
    <property type="entry name" value="DNA-bd_dom_put_sf"/>
</dbReference>
<dbReference type="AlphaFoldDB" id="A0A850RHE4"/>
<evidence type="ECO:0000313" key="2">
    <source>
        <dbReference type="EMBL" id="NVZ11606.1"/>
    </source>
</evidence>
<dbReference type="SUPFAM" id="SSF46955">
    <property type="entry name" value="Putative DNA-binding domain"/>
    <property type="match status" value="1"/>
</dbReference>
<gene>
    <name evidence="2" type="ORF">HW932_20360</name>
</gene>